<dbReference type="InterPro" id="IPR051314">
    <property type="entry name" value="AAA_ATPase_RarA/MGS1/WRNIP1"/>
</dbReference>
<evidence type="ECO:0000313" key="8">
    <source>
        <dbReference type="EMBL" id="WRQ86851.1"/>
    </source>
</evidence>
<comment type="function">
    <text evidence="1">DNA-dependent ATPase that plays important roles in cellular responses to stalled DNA replication processes.</text>
</comment>
<evidence type="ECO:0000256" key="6">
    <source>
        <dbReference type="SAM" id="MobiDB-lite"/>
    </source>
</evidence>
<dbReference type="RefSeq" id="WP_221030686.1">
    <property type="nucleotide sequence ID" value="NZ_CP139781.1"/>
</dbReference>
<dbReference type="SMART" id="SM00382">
    <property type="entry name" value="AAA"/>
    <property type="match status" value="1"/>
</dbReference>
<dbReference type="Proteomes" id="UP000738431">
    <property type="component" value="Chromosome"/>
</dbReference>
<evidence type="ECO:0000256" key="1">
    <source>
        <dbReference type="ARBA" id="ARBA00002393"/>
    </source>
</evidence>
<dbReference type="SUPFAM" id="SSF48019">
    <property type="entry name" value="post-AAA+ oligomerization domain-like"/>
    <property type="match status" value="1"/>
</dbReference>
<dbReference type="Gene3D" id="1.20.272.10">
    <property type="match status" value="1"/>
</dbReference>
<protein>
    <recommendedName>
        <fullName evidence="3">Replication-associated recombination protein A</fullName>
    </recommendedName>
</protein>
<dbReference type="InterPro" id="IPR003959">
    <property type="entry name" value="ATPase_AAA_core"/>
</dbReference>
<feature type="compositionally biased region" description="Gly residues" evidence="6">
    <location>
        <begin position="19"/>
        <end position="29"/>
    </location>
</feature>
<evidence type="ECO:0000259" key="7">
    <source>
        <dbReference type="SMART" id="SM00382"/>
    </source>
</evidence>
<dbReference type="Pfam" id="PF00004">
    <property type="entry name" value="AAA"/>
    <property type="match status" value="1"/>
</dbReference>
<accession>A0ABZ1C5U1</accession>
<evidence type="ECO:0000313" key="9">
    <source>
        <dbReference type="Proteomes" id="UP000738431"/>
    </source>
</evidence>
<evidence type="ECO:0000256" key="4">
    <source>
        <dbReference type="ARBA" id="ARBA00022741"/>
    </source>
</evidence>
<name>A0ABZ1C5U1_9BACT</name>
<dbReference type="InterPro" id="IPR008921">
    <property type="entry name" value="DNA_pol3_clamp-load_cplx_C"/>
</dbReference>
<dbReference type="PANTHER" id="PTHR13779">
    <property type="entry name" value="WERNER HELICASE-INTERACTING PROTEIN 1 FAMILY MEMBER"/>
    <property type="match status" value="1"/>
</dbReference>
<dbReference type="InterPro" id="IPR003593">
    <property type="entry name" value="AAA+_ATPase"/>
</dbReference>
<comment type="similarity">
    <text evidence="2">Belongs to the AAA ATPase family. RarA/MGS1/WRNIP1 subfamily.</text>
</comment>
<gene>
    <name evidence="8" type="ORF">K1X11_018725</name>
</gene>
<evidence type="ECO:0000256" key="3">
    <source>
        <dbReference type="ARBA" id="ARBA00020776"/>
    </source>
</evidence>
<dbReference type="Pfam" id="PF12002">
    <property type="entry name" value="MgsA_C"/>
    <property type="match status" value="1"/>
</dbReference>
<dbReference type="CDD" id="cd18139">
    <property type="entry name" value="HLD_clamp_RarA"/>
    <property type="match status" value="1"/>
</dbReference>
<evidence type="ECO:0000256" key="2">
    <source>
        <dbReference type="ARBA" id="ARBA00008959"/>
    </source>
</evidence>
<keyword evidence="5" id="KW-0067">ATP-binding</keyword>
<reference evidence="8 9" key="1">
    <citation type="submission" date="2023-12" db="EMBL/GenBank/DDBJ databases">
        <title>Description of an unclassified Opitutus bacterium of Verrucomicrobiota.</title>
        <authorList>
            <person name="Zhang D.-F."/>
        </authorList>
    </citation>
    <scope>NUCLEOTIDE SEQUENCE [LARGE SCALE GENOMIC DNA]</scope>
    <source>
        <strain evidence="8 9">WL0086</strain>
    </source>
</reference>
<feature type="region of interest" description="Disordered" evidence="6">
    <location>
        <begin position="1"/>
        <end position="34"/>
    </location>
</feature>
<keyword evidence="9" id="KW-1185">Reference proteome</keyword>
<sequence length="458" mass="49435">MLPPDQSDLFGDPTAGSTAGQGGGAGAVGKPGAHQPLAARMRPRALADIVGQEHLTRAGSLLPQLISTDRFGSLLFYGPPGCGKTSFAEVIARETKSRFVRINAVMSNVAELREILSIARKMPEARTLLFIDELHRFNKSQQDLLLPDVEEGNVRLIGATTHNPGFYVNPPLLSRSHLFRLEPLSTEAVASVLKRALADDERGLGERGLSASGDVLADLAVLCDGDLRRALNALEVIALSLDGKTTIEASELESFARERRIRYDANEDEHYDTISAFIKSCRGGDPDAAMYWLAKMLEGGEDPRFIARRLVILASEDIGLADPFALPLAVAAHHACDFVGLPEAELTLAHATLHIACAPKSNSATMALAAAKQAIKSATVQPVPMHLRDKGGKASKRAGHGKGYLYSHDFPEGISGQTYLSQPTKLYDPSPNGLEARVADRLARWETLRAERRAERGE</sequence>
<dbReference type="Gene3D" id="3.40.50.300">
    <property type="entry name" value="P-loop containing nucleotide triphosphate hydrolases"/>
    <property type="match status" value="1"/>
</dbReference>
<evidence type="ECO:0000256" key="5">
    <source>
        <dbReference type="ARBA" id="ARBA00022840"/>
    </source>
</evidence>
<dbReference type="SUPFAM" id="SSF52540">
    <property type="entry name" value="P-loop containing nucleoside triphosphate hydrolases"/>
    <property type="match status" value="1"/>
</dbReference>
<dbReference type="InterPro" id="IPR027417">
    <property type="entry name" value="P-loop_NTPase"/>
</dbReference>
<keyword evidence="4" id="KW-0547">Nucleotide-binding</keyword>
<dbReference type="InterPro" id="IPR032423">
    <property type="entry name" value="AAA_assoc_2"/>
</dbReference>
<organism evidence="8 9">
    <name type="scientific">Actomonas aquatica</name>
    <dbReference type="NCBI Taxonomy" id="2866162"/>
    <lineage>
        <taxon>Bacteria</taxon>
        <taxon>Pseudomonadati</taxon>
        <taxon>Verrucomicrobiota</taxon>
        <taxon>Opitutia</taxon>
        <taxon>Opitutales</taxon>
        <taxon>Opitutaceae</taxon>
        <taxon>Actomonas</taxon>
    </lineage>
</organism>
<feature type="domain" description="AAA+ ATPase" evidence="7">
    <location>
        <begin position="70"/>
        <end position="194"/>
    </location>
</feature>
<dbReference type="Gene3D" id="1.10.3710.10">
    <property type="entry name" value="DNA polymerase III clamp loader subunits, C-terminal domain"/>
    <property type="match status" value="1"/>
</dbReference>
<dbReference type="InterPro" id="IPR021886">
    <property type="entry name" value="MgsA_C"/>
</dbReference>
<dbReference type="Pfam" id="PF16193">
    <property type="entry name" value="AAA_assoc_2"/>
    <property type="match status" value="1"/>
</dbReference>
<dbReference type="PANTHER" id="PTHR13779:SF7">
    <property type="entry name" value="ATPASE WRNIP1"/>
    <property type="match status" value="1"/>
</dbReference>
<dbReference type="Gene3D" id="1.10.8.60">
    <property type="match status" value="1"/>
</dbReference>
<dbReference type="CDD" id="cd00009">
    <property type="entry name" value="AAA"/>
    <property type="match status" value="1"/>
</dbReference>
<proteinExistence type="inferred from homology"/>
<dbReference type="EMBL" id="CP139781">
    <property type="protein sequence ID" value="WRQ86851.1"/>
    <property type="molecule type" value="Genomic_DNA"/>
</dbReference>